<dbReference type="Pfam" id="PF13724">
    <property type="entry name" value="DNA_binding_2"/>
    <property type="match status" value="1"/>
</dbReference>
<dbReference type="EMBL" id="JACMSC010000014">
    <property type="protein sequence ID" value="KAG6488495.1"/>
    <property type="molecule type" value="Genomic_DNA"/>
</dbReference>
<dbReference type="GO" id="GO:0003677">
    <property type="term" value="F:DNA binding"/>
    <property type="evidence" value="ECO:0007669"/>
    <property type="project" value="InterPro"/>
</dbReference>
<name>A0A8J5FQ00_ZINOF</name>
<dbReference type="Pfam" id="PF04844">
    <property type="entry name" value="Ovate"/>
    <property type="match status" value="1"/>
</dbReference>
<proteinExistence type="predicted"/>
<feature type="region of interest" description="Disordered" evidence="7">
    <location>
        <begin position="280"/>
        <end position="326"/>
    </location>
</feature>
<comment type="caution">
    <text evidence="9">The sequence shown here is derived from an EMBL/GenBank/DDBJ whole genome shotgun (WGS) entry which is preliminary data.</text>
</comment>
<feature type="region of interest" description="Disordered" evidence="7">
    <location>
        <begin position="93"/>
        <end position="122"/>
    </location>
</feature>
<keyword evidence="2 6" id="KW-0678">Repressor</keyword>
<dbReference type="GO" id="GO:0005634">
    <property type="term" value="C:nucleus"/>
    <property type="evidence" value="ECO:0007669"/>
    <property type="project" value="UniProtKB-SubCell"/>
</dbReference>
<dbReference type="PROSITE" id="PS51754">
    <property type="entry name" value="OVATE"/>
    <property type="match status" value="1"/>
</dbReference>
<dbReference type="PANTHER" id="PTHR33057:SF82">
    <property type="entry name" value="TRANSCRIPTION REPRESSOR OFP5"/>
    <property type="match status" value="1"/>
</dbReference>
<dbReference type="InterPro" id="IPR025830">
    <property type="entry name" value="DNA_bnd_dom_ovate"/>
</dbReference>
<reference evidence="9 10" key="1">
    <citation type="submission" date="2020-08" db="EMBL/GenBank/DDBJ databases">
        <title>Plant Genome Project.</title>
        <authorList>
            <person name="Zhang R.-G."/>
        </authorList>
    </citation>
    <scope>NUCLEOTIDE SEQUENCE [LARGE SCALE GENOMIC DNA]</scope>
    <source>
        <tissue evidence="9">Rhizome</tissue>
    </source>
</reference>
<dbReference type="InterPro" id="IPR038933">
    <property type="entry name" value="Ovate"/>
</dbReference>
<evidence type="ECO:0000256" key="3">
    <source>
        <dbReference type="ARBA" id="ARBA00023015"/>
    </source>
</evidence>
<dbReference type="Proteomes" id="UP000734854">
    <property type="component" value="Unassembled WGS sequence"/>
</dbReference>
<feature type="compositionally biased region" description="Basic residues" evidence="7">
    <location>
        <begin position="315"/>
        <end position="326"/>
    </location>
</feature>
<evidence type="ECO:0000256" key="5">
    <source>
        <dbReference type="ARBA" id="ARBA00023242"/>
    </source>
</evidence>
<feature type="compositionally biased region" description="Polar residues" evidence="7">
    <location>
        <begin position="97"/>
        <end position="106"/>
    </location>
</feature>
<dbReference type="InterPro" id="IPR006458">
    <property type="entry name" value="Ovate_C"/>
</dbReference>
<evidence type="ECO:0000256" key="7">
    <source>
        <dbReference type="SAM" id="MobiDB-lite"/>
    </source>
</evidence>
<evidence type="ECO:0000256" key="1">
    <source>
        <dbReference type="ARBA" id="ARBA00004123"/>
    </source>
</evidence>
<evidence type="ECO:0000313" key="9">
    <source>
        <dbReference type="EMBL" id="KAG6488495.1"/>
    </source>
</evidence>
<keyword evidence="5 6" id="KW-0539">Nucleus</keyword>
<comment type="function">
    <text evidence="6">Transcriptional repressor that regulates multiple aspects of plant growth and development.</text>
</comment>
<keyword evidence="10" id="KW-1185">Reference proteome</keyword>
<dbReference type="PANTHER" id="PTHR33057">
    <property type="entry name" value="TRANSCRIPTION REPRESSOR OFP7-RELATED"/>
    <property type="match status" value="1"/>
</dbReference>
<evidence type="ECO:0000256" key="2">
    <source>
        <dbReference type="ARBA" id="ARBA00022491"/>
    </source>
</evidence>
<feature type="compositionally biased region" description="Low complexity" evidence="7">
    <location>
        <begin position="215"/>
        <end position="224"/>
    </location>
</feature>
<feature type="domain" description="OVATE" evidence="8">
    <location>
        <begin position="336"/>
        <end position="395"/>
    </location>
</feature>
<protein>
    <recommendedName>
        <fullName evidence="6">Transcription repressor</fullName>
    </recommendedName>
    <alternativeName>
        <fullName evidence="6">Ovate family protein</fullName>
    </alternativeName>
</protein>
<evidence type="ECO:0000256" key="4">
    <source>
        <dbReference type="ARBA" id="ARBA00023163"/>
    </source>
</evidence>
<evidence type="ECO:0000256" key="6">
    <source>
        <dbReference type="RuleBase" id="RU367028"/>
    </source>
</evidence>
<keyword evidence="3 6" id="KW-0805">Transcription regulation</keyword>
<feature type="compositionally biased region" description="Basic and acidic residues" evidence="7">
    <location>
        <begin position="191"/>
        <end position="201"/>
    </location>
</feature>
<keyword evidence="4 6" id="KW-0804">Transcription</keyword>
<evidence type="ECO:0000259" key="8">
    <source>
        <dbReference type="PROSITE" id="PS51754"/>
    </source>
</evidence>
<organism evidence="9 10">
    <name type="scientific">Zingiber officinale</name>
    <name type="common">Ginger</name>
    <name type="synonym">Amomum zingiber</name>
    <dbReference type="NCBI Taxonomy" id="94328"/>
    <lineage>
        <taxon>Eukaryota</taxon>
        <taxon>Viridiplantae</taxon>
        <taxon>Streptophyta</taxon>
        <taxon>Embryophyta</taxon>
        <taxon>Tracheophyta</taxon>
        <taxon>Spermatophyta</taxon>
        <taxon>Magnoliopsida</taxon>
        <taxon>Liliopsida</taxon>
        <taxon>Zingiberales</taxon>
        <taxon>Zingiberaceae</taxon>
        <taxon>Zingiber</taxon>
    </lineage>
</organism>
<feature type="region of interest" description="Disordered" evidence="7">
    <location>
        <begin position="190"/>
        <end position="241"/>
    </location>
</feature>
<gene>
    <name evidence="9" type="ORF">ZIOFF_049738</name>
</gene>
<accession>A0A8J5FQ00</accession>
<evidence type="ECO:0000313" key="10">
    <source>
        <dbReference type="Proteomes" id="UP000734854"/>
    </source>
</evidence>
<sequence>MERRRPPDARVGAMMGDWMNGWLALHVMRRGRKLRVELLASSANRMCPTSNNWIPTGDRSPLPGSLLQRATLKSTHGNRRQIGVDRTQVRSFDLSRRSAQLTQLHSTRSRGNKRKAAGDLSTSRNRFRLSDMMPNAWFYKLKDMSHIANRSKKQAPPPPPPAKLLPGRASLYYSSRAEAERFSFSPTKSKALADRFEEQPRKSKRGSRKKPPAARPRLVASAAAELAPPETPREGSDFAGGESDPCCCRVISSATDIIIDLGAGDSVELNLRPVATKPVLQGGTYSVGSDETQEQRRPSLSSSRRLRVRANSPRLAHRSRAARRQKKALPESALAVVKTSSDPQRDFRDSMMEMIVEHNIRASKDLEELLACYLSLNSDEYHDLIVNVFKQIWFDLN</sequence>
<feature type="compositionally biased region" description="Basic residues" evidence="7">
    <location>
        <begin position="202"/>
        <end position="212"/>
    </location>
</feature>
<dbReference type="NCBIfam" id="TIGR01568">
    <property type="entry name" value="A_thal_3678"/>
    <property type="match status" value="1"/>
</dbReference>
<dbReference type="AlphaFoldDB" id="A0A8J5FQ00"/>
<comment type="subcellular location">
    <subcellularLocation>
        <location evidence="1 6">Nucleus</location>
    </subcellularLocation>
</comment>
<dbReference type="GO" id="GO:0045892">
    <property type="term" value="P:negative regulation of DNA-templated transcription"/>
    <property type="evidence" value="ECO:0007669"/>
    <property type="project" value="UniProtKB-UniRule"/>
</dbReference>